<sequence length="418" mass="47249">MSIKFKVLIVFCFSMLVSSAYAQNYKDTAAIKQHNITKDNQDPIPVREKRNSYSDNKKSKKISLDFIGYIKLIGGLDLGNIQNTSEFYPSKIPIYPTLREEKPRSFLDARQTRLAVDGVYEISSSDKVHIYVEMDFFNTEAATSFVPHLRHAYGEYKGFLIGQTWSTMKNTSAFPVQVDFEGPNSIAGPRNPMIRYTQSINNKYSFAVALETHNEDYTPYDVNTDDSMAFQYVPDLIVYIQKNGNWGNLRLTGILKNMSYTNASSDAIKSKTSGGAEISGIVKFLDRNEINDDVRFGYTYGFGIAHYINDLRGQGLDAAPDNNGDMQPIPVMGGFIAYKHAWSKTSTTSAVFSFTSIDNSDYVDDDMYDFSTYGAVNYMWSPVDRLDYGVELIYGKNQNKLNDNGVGYRAQFMAIYHL</sequence>
<organism evidence="2 3">
    <name type="scientific">Olleya namhaensis</name>
    <dbReference type="NCBI Taxonomy" id="1144750"/>
    <lineage>
        <taxon>Bacteria</taxon>
        <taxon>Pseudomonadati</taxon>
        <taxon>Bacteroidota</taxon>
        <taxon>Flavobacteriia</taxon>
        <taxon>Flavobacteriales</taxon>
        <taxon>Flavobacteriaceae</taxon>
    </lineage>
</organism>
<dbReference type="RefSeq" id="WP_143067818.1">
    <property type="nucleotide sequence ID" value="NZ_FORM01000007.1"/>
</dbReference>
<keyword evidence="1" id="KW-0732">Signal</keyword>
<dbReference type="SUPFAM" id="SSF56935">
    <property type="entry name" value="Porins"/>
    <property type="match status" value="1"/>
</dbReference>
<gene>
    <name evidence="2" type="ORF">SAMN05443431_107107</name>
</gene>
<dbReference type="InterPro" id="IPR045748">
    <property type="entry name" value="DcaP"/>
</dbReference>
<dbReference type="Pfam" id="PF19577">
    <property type="entry name" value="DcaP"/>
    <property type="match status" value="1"/>
</dbReference>
<keyword evidence="3" id="KW-1185">Reference proteome</keyword>
<feature type="chain" id="PRO_5011589608" description="Phosphate-selective porin O and P" evidence="1">
    <location>
        <begin position="23"/>
        <end position="418"/>
    </location>
</feature>
<dbReference type="Proteomes" id="UP000199559">
    <property type="component" value="Unassembled WGS sequence"/>
</dbReference>
<evidence type="ECO:0000313" key="2">
    <source>
        <dbReference type="EMBL" id="SFJ41078.1"/>
    </source>
</evidence>
<protein>
    <recommendedName>
        <fullName evidence="4">Phosphate-selective porin O and P</fullName>
    </recommendedName>
</protein>
<dbReference type="EMBL" id="FORM01000007">
    <property type="protein sequence ID" value="SFJ41078.1"/>
    <property type="molecule type" value="Genomic_DNA"/>
</dbReference>
<evidence type="ECO:0000256" key="1">
    <source>
        <dbReference type="SAM" id="SignalP"/>
    </source>
</evidence>
<feature type="signal peptide" evidence="1">
    <location>
        <begin position="1"/>
        <end position="22"/>
    </location>
</feature>
<name>A0A1I3R406_9FLAO</name>
<dbReference type="AlphaFoldDB" id="A0A1I3R406"/>
<dbReference type="STRING" id="1144750.SAMN05443431_107107"/>
<reference evidence="3" key="1">
    <citation type="submission" date="2016-10" db="EMBL/GenBank/DDBJ databases">
        <authorList>
            <person name="Varghese N."/>
            <person name="Submissions S."/>
        </authorList>
    </citation>
    <scope>NUCLEOTIDE SEQUENCE [LARGE SCALE GENOMIC DNA]</scope>
    <source>
        <strain evidence="3">DSM 28881</strain>
    </source>
</reference>
<evidence type="ECO:0008006" key="4">
    <source>
        <dbReference type="Google" id="ProtNLM"/>
    </source>
</evidence>
<evidence type="ECO:0000313" key="3">
    <source>
        <dbReference type="Proteomes" id="UP000199559"/>
    </source>
</evidence>
<proteinExistence type="predicted"/>
<accession>A0A1I3R406</accession>